<proteinExistence type="predicted"/>
<keyword evidence="1" id="KW-0732">Signal</keyword>
<organism evidence="2 3">
    <name type="scientific">Apibacter mensalis</name>
    <dbReference type="NCBI Taxonomy" id="1586267"/>
    <lineage>
        <taxon>Bacteria</taxon>
        <taxon>Pseudomonadati</taxon>
        <taxon>Bacteroidota</taxon>
        <taxon>Flavobacteriia</taxon>
        <taxon>Flavobacteriales</taxon>
        <taxon>Weeksellaceae</taxon>
        <taxon>Apibacter</taxon>
    </lineage>
</organism>
<dbReference type="STRING" id="1586267.GCA_001418685_00579"/>
<keyword evidence="3" id="KW-1185">Reference proteome</keyword>
<sequence length="289" mass="32499">MKKIISLTALTVLLSFSLFSEAQQVKTPAASLKAEVEQMVGLTDVEYVYSRPNKKGRVIFGGLVPYGQVWRTGANENTTIKFGDDIEIDGKTIPKGKYAIYTIPYEDKWEIIFYSDSENWGTPEKWDNNKVVLKTTVPVKKLAESVESFTIGINNLSDNSAHLQFMWDQVLVDVTFNVPTQKIANASIDGILSNPRADANAYYASANYYLQSNGDMKKALNWINRAIELKQGESPYWFFKVKSQIQAKLGDIKGAIESAEKSLEGAQKEGNKDYIKINTEAIKEWKKIL</sequence>
<evidence type="ECO:0000313" key="2">
    <source>
        <dbReference type="EMBL" id="CVK15747.1"/>
    </source>
</evidence>
<dbReference type="InterPro" id="IPR021314">
    <property type="entry name" value="DUF2911"/>
</dbReference>
<dbReference type="SUPFAM" id="SSF81901">
    <property type="entry name" value="HCP-like"/>
    <property type="match status" value="1"/>
</dbReference>
<dbReference type="Pfam" id="PF11138">
    <property type="entry name" value="DUF2911"/>
    <property type="match status" value="1"/>
</dbReference>
<dbReference type="OrthoDB" id="187854at2"/>
<feature type="chain" id="PRO_5007049757" evidence="1">
    <location>
        <begin position="23"/>
        <end position="289"/>
    </location>
</feature>
<accession>A0A0X3ANL3</accession>
<dbReference type="EMBL" id="FCOR01000003">
    <property type="protein sequence ID" value="CVK15747.1"/>
    <property type="molecule type" value="Genomic_DNA"/>
</dbReference>
<dbReference type="AlphaFoldDB" id="A0A0X3ANL3"/>
<dbReference type="Proteomes" id="UP000182761">
    <property type="component" value="Unassembled WGS sequence"/>
</dbReference>
<feature type="signal peptide" evidence="1">
    <location>
        <begin position="1"/>
        <end position="22"/>
    </location>
</feature>
<protein>
    <submittedName>
        <fullName evidence="2">TPR repeat-containing protein</fullName>
    </submittedName>
</protein>
<evidence type="ECO:0000313" key="3">
    <source>
        <dbReference type="Proteomes" id="UP000182761"/>
    </source>
</evidence>
<dbReference type="InterPro" id="IPR011990">
    <property type="entry name" value="TPR-like_helical_dom_sf"/>
</dbReference>
<evidence type="ECO:0000256" key="1">
    <source>
        <dbReference type="SAM" id="SignalP"/>
    </source>
</evidence>
<reference evidence="2 3" key="1">
    <citation type="submission" date="2016-01" db="EMBL/GenBank/DDBJ databases">
        <authorList>
            <person name="McClelland M."/>
            <person name="Jain A."/>
            <person name="Saraogi P."/>
            <person name="Mendelson R."/>
            <person name="Westerman R."/>
            <person name="SanMiguel P."/>
            <person name="Csonka L."/>
        </authorList>
    </citation>
    <scope>NUCLEOTIDE SEQUENCE [LARGE SCALE GENOMIC DNA]</scope>
    <source>
        <strain evidence="2 3">R-53146</strain>
    </source>
</reference>
<name>A0A0X3ANL3_9FLAO</name>
<dbReference type="Gene3D" id="1.25.40.10">
    <property type="entry name" value="Tetratricopeptide repeat domain"/>
    <property type="match status" value="1"/>
</dbReference>
<gene>
    <name evidence="2" type="ORF">Ga0061079_10357</name>
</gene>
<dbReference type="RefSeq" id="WP_055424974.1">
    <property type="nucleotide sequence ID" value="NZ_FCOR01000003.1"/>
</dbReference>